<dbReference type="EMBL" id="MN740767">
    <property type="protein sequence ID" value="QHS82437.1"/>
    <property type="molecule type" value="Genomic_DNA"/>
</dbReference>
<accession>A0A6C0ARA8</accession>
<sequence length="95" mass="10591">METTCSDTKDVNINEVIEDIDNKATAKLMESYADGSISIPQIININNKITTISIENKNLDNTIEKLKNIMAEGAAEFEKKAGRQMSYSEMRQAFG</sequence>
<dbReference type="AlphaFoldDB" id="A0A6C0ARA8"/>
<name>A0A6C0ARA8_9ZZZZ</name>
<evidence type="ECO:0000313" key="1">
    <source>
        <dbReference type="EMBL" id="QHS82437.1"/>
    </source>
</evidence>
<reference evidence="1" key="1">
    <citation type="journal article" date="2020" name="Nature">
        <title>Giant virus diversity and host interactions through global metagenomics.</title>
        <authorList>
            <person name="Schulz F."/>
            <person name="Roux S."/>
            <person name="Paez-Espino D."/>
            <person name="Jungbluth S."/>
            <person name="Walsh D.A."/>
            <person name="Denef V.J."/>
            <person name="McMahon K.D."/>
            <person name="Konstantinidis K.T."/>
            <person name="Eloe-Fadrosh E.A."/>
            <person name="Kyrpides N.C."/>
            <person name="Woyke T."/>
        </authorList>
    </citation>
    <scope>NUCLEOTIDE SEQUENCE</scope>
    <source>
        <strain evidence="1">GVMAG-S-1101165-79</strain>
    </source>
</reference>
<organism evidence="1">
    <name type="scientific">viral metagenome</name>
    <dbReference type="NCBI Taxonomy" id="1070528"/>
    <lineage>
        <taxon>unclassified sequences</taxon>
        <taxon>metagenomes</taxon>
        <taxon>organismal metagenomes</taxon>
    </lineage>
</organism>
<protein>
    <submittedName>
        <fullName evidence="1">Uncharacterized protein</fullName>
    </submittedName>
</protein>
<proteinExistence type="predicted"/>